<dbReference type="Gene3D" id="3.30.700.10">
    <property type="entry name" value="Glycoprotein, Type 4 Pilin"/>
    <property type="match status" value="1"/>
</dbReference>
<evidence type="ECO:0000256" key="1">
    <source>
        <dbReference type="ARBA" id="ARBA00005233"/>
    </source>
</evidence>
<dbReference type="InterPro" id="IPR012902">
    <property type="entry name" value="N_methyl_site"/>
</dbReference>
<feature type="transmembrane region" description="Helical" evidence="5">
    <location>
        <begin position="12"/>
        <end position="30"/>
    </location>
</feature>
<comment type="similarity">
    <text evidence="1 4">Belongs to the N-Me-Phe pilin family.</text>
</comment>
<evidence type="ECO:0000256" key="2">
    <source>
        <dbReference type="ARBA" id="ARBA00022481"/>
    </source>
</evidence>
<evidence type="ECO:0000256" key="3">
    <source>
        <dbReference type="ARBA" id="ARBA00029638"/>
    </source>
</evidence>
<comment type="caution">
    <text evidence="6">The sequence shown here is derived from an EMBL/GenBank/DDBJ whole genome shotgun (WGS) entry which is preliminary data.</text>
</comment>
<dbReference type="InterPro" id="IPR045584">
    <property type="entry name" value="Pilin-like"/>
</dbReference>
<evidence type="ECO:0000256" key="5">
    <source>
        <dbReference type="SAM" id="Phobius"/>
    </source>
</evidence>
<keyword evidence="5" id="KW-0472">Membrane</keyword>
<reference evidence="6 7" key="1">
    <citation type="submission" date="2019-03" db="EMBL/GenBank/DDBJ databases">
        <title>Genomic Encyclopedia of Type Strains, Phase IV (KMG-IV): sequencing the most valuable type-strain genomes for metagenomic binning, comparative biology and taxonomic classification.</title>
        <authorList>
            <person name="Goeker M."/>
        </authorList>
    </citation>
    <scope>NUCLEOTIDE SEQUENCE [LARGE SCALE GENOMIC DNA]</scope>
    <source>
        <strain evidence="6 7">DSM 103792</strain>
    </source>
</reference>
<dbReference type="Pfam" id="PF07963">
    <property type="entry name" value="N_methyl"/>
    <property type="match status" value="1"/>
</dbReference>
<organism evidence="6 7">
    <name type="scientific">Permianibacter aggregans</name>
    <dbReference type="NCBI Taxonomy" id="1510150"/>
    <lineage>
        <taxon>Bacteria</taxon>
        <taxon>Pseudomonadati</taxon>
        <taxon>Pseudomonadota</taxon>
        <taxon>Gammaproteobacteria</taxon>
        <taxon>Pseudomonadales</taxon>
        <taxon>Pseudomonadaceae</taxon>
        <taxon>Permianibacter</taxon>
    </lineage>
</organism>
<proteinExistence type="inferred from homology"/>
<dbReference type="OrthoDB" id="115249at2"/>
<dbReference type="PANTHER" id="PTHR30093:SF34">
    <property type="entry name" value="PREPILIN PEPTIDASE-DEPENDENT PROTEIN D"/>
    <property type="match status" value="1"/>
</dbReference>
<evidence type="ECO:0000313" key="6">
    <source>
        <dbReference type="EMBL" id="TDQ47604.1"/>
    </source>
</evidence>
<dbReference type="NCBIfam" id="TIGR02532">
    <property type="entry name" value="IV_pilin_GFxxxE"/>
    <property type="match status" value="1"/>
</dbReference>
<dbReference type="SUPFAM" id="SSF54523">
    <property type="entry name" value="Pili subunits"/>
    <property type="match status" value="1"/>
</dbReference>
<dbReference type="AlphaFoldDB" id="A0A4R6UVR5"/>
<dbReference type="EMBL" id="SNYM01000009">
    <property type="protein sequence ID" value="TDQ47604.1"/>
    <property type="molecule type" value="Genomic_DNA"/>
</dbReference>
<keyword evidence="5" id="KW-1133">Transmembrane helix</keyword>
<accession>A0A4R6UVR5</accession>
<dbReference type="InterPro" id="IPR001082">
    <property type="entry name" value="Pilin"/>
</dbReference>
<keyword evidence="7" id="KW-1185">Reference proteome</keyword>
<dbReference type="GO" id="GO:0009289">
    <property type="term" value="C:pilus"/>
    <property type="evidence" value="ECO:0007669"/>
    <property type="project" value="InterPro"/>
</dbReference>
<keyword evidence="5" id="KW-0812">Transmembrane</keyword>
<evidence type="ECO:0000256" key="4">
    <source>
        <dbReference type="RuleBase" id="RU000389"/>
    </source>
</evidence>
<dbReference type="Proteomes" id="UP000295375">
    <property type="component" value="Unassembled WGS sequence"/>
</dbReference>
<name>A0A4R6UVR5_9GAMM</name>
<dbReference type="PROSITE" id="PS00409">
    <property type="entry name" value="PROKAR_NTER_METHYL"/>
    <property type="match status" value="1"/>
</dbReference>
<dbReference type="PANTHER" id="PTHR30093">
    <property type="entry name" value="GENERAL SECRETION PATHWAY PROTEIN G"/>
    <property type="match status" value="1"/>
</dbReference>
<dbReference type="GO" id="GO:0007155">
    <property type="term" value="P:cell adhesion"/>
    <property type="evidence" value="ECO:0007669"/>
    <property type="project" value="InterPro"/>
</dbReference>
<dbReference type="Pfam" id="PF00114">
    <property type="entry name" value="Pilin"/>
    <property type="match status" value="1"/>
</dbReference>
<sequence length="158" mass="16932">MKMSKGFTLIELMIVVSIIGILAAVALPAYQSYTVRAKIAEAINLGNELKDEIKLYYESHHRFPKDNDEAGAPAPNLLIGNYVSAIAVEQGALQVTLGNFVPENMKGQILSIRPLYVKGSPASPISWVCGNGQIPEGMLAAGENKTSISASYLPAPCR</sequence>
<evidence type="ECO:0000313" key="7">
    <source>
        <dbReference type="Proteomes" id="UP000295375"/>
    </source>
</evidence>
<protein>
    <recommendedName>
        <fullName evidence="3">Pilin</fullName>
    </recommendedName>
</protein>
<keyword evidence="2" id="KW-0488">Methylation</keyword>
<gene>
    <name evidence="6" type="ORF">EV696_1096</name>
</gene>
<keyword evidence="4" id="KW-0281">Fimbrium</keyword>
<dbReference type="RefSeq" id="WP_133590750.1">
    <property type="nucleotide sequence ID" value="NZ_CP037953.1"/>
</dbReference>